<evidence type="ECO:0000256" key="17">
    <source>
        <dbReference type="ARBA" id="ARBA00047115"/>
    </source>
</evidence>
<dbReference type="GO" id="GO:0030007">
    <property type="term" value="P:intracellular potassium ion homeostasis"/>
    <property type="evidence" value="ECO:0007669"/>
    <property type="project" value="TreeGrafter"/>
</dbReference>
<dbReference type="FunFam" id="1.20.5.170:FF:000061">
    <property type="entry name" value="Sodium/potassium-transporting ATPase subunit beta"/>
    <property type="match status" value="1"/>
</dbReference>
<dbReference type="PROSITE" id="PS00391">
    <property type="entry name" value="ATPASE_NA_K_BETA_2"/>
    <property type="match status" value="1"/>
</dbReference>
<dbReference type="Pfam" id="PF00287">
    <property type="entry name" value="Na_K-ATPase"/>
    <property type="match status" value="1"/>
</dbReference>
<evidence type="ECO:0000256" key="16">
    <source>
        <dbReference type="ARBA" id="ARBA00046158"/>
    </source>
</evidence>
<dbReference type="PANTHER" id="PTHR11523:SF11">
    <property type="entry name" value="POTASSIUM-TRANSPORTING ATPASE SUBUNIT BETA"/>
    <property type="match status" value="1"/>
</dbReference>
<dbReference type="PANTHER" id="PTHR11523">
    <property type="entry name" value="SODIUM/POTASSIUM-DEPENDENT ATPASE BETA SUBUNIT"/>
    <property type="match status" value="1"/>
</dbReference>
<dbReference type="GO" id="GO:1990573">
    <property type="term" value="P:potassium ion import across plasma membrane"/>
    <property type="evidence" value="ECO:0007669"/>
    <property type="project" value="TreeGrafter"/>
</dbReference>
<dbReference type="InterPro" id="IPR038702">
    <property type="entry name" value="Na/K_ATPase_sub_beta_sf"/>
</dbReference>
<dbReference type="GO" id="GO:0036376">
    <property type="term" value="P:sodium ion export across plasma membrane"/>
    <property type="evidence" value="ECO:0007669"/>
    <property type="project" value="TreeGrafter"/>
</dbReference>
<dbReference type="GO" id="GO:0007155">
    <property type="term" value="P:cell adhesion"/>
    <property type="evidence" value="ECO:0007669"/>
    <property type="project" value="UniProtKB-KW"/>
</dbReference>
<accession>A0A7J8DVE9</accession>
<name>A0A7J8DVE9_ROUAE</name>
<comment type="subunit">
    <text evidence="17">The ATPase pump is composed of two subunits: alpha (catalytic) and beta (regulatory). Interacts with alpha subunit ATP12A; this interaction is required for the formation of a functionally active pump and targeting at the plasma membrane. Interacts (via N-terminus) with alpha subunit ATP4A (via the P-domain).</text>
</comment>
<dbReference type="GO" id="GO:0006883">
    <property type="term" value="P:intracellular sodium ion homeostasis"/>
    <property type="evidence" value="ECO:0007669"/>
    <property type="project" value="TreeGrafter"/>
</dbReference>
<dbReference type="InterPro" id="IPR000402">
    <property type="entry name" value="Na/K_ATPase_sub_beta"/>
</dbReference>
<comment type="similarity">
    <text evidence="2 18">Belongs to the X(+)/potassium ATPases subunit beta family.</text>
</comment>
<organism evidence="19 20">
    <name type="scientific">Rousettus aegyptiacus</name>
    <name type="common">Egyptian fruit bat</name>
    <name type="synonym">Pteropus aegyptiacus</name>
    <dbReference type="NCBI Taxonomy" id="9407"/>
    <lineage>
        <taxon>Eukaryota</taxon>
        <taxon>Metazoa</taxon>
        <taxon>Chordata</taxon>
        <taxon>Craniata</taxon>
        <taxon>Vertebrata</taxon>
        <taxon>Euteleostomi</taxon>
        <taxon>Mammalia</taxon>
        <taxon>Eutheria</taxon>
        <taxon>Laurasiatheria</taxon>
        <taxon>Chiroptera</taxon>
        <taxon>Yinpterochiroptera</taxon>
        <taxon>Pteropodoidea</taxon>
        <taxon>Pteropodidae</taxon>
        <taxon>Rousettinae</taxon>
        <taxon>Rousettus</taxon>
    </lineage>
</organism>
<comment type="function">
    <text evidence="16">The beta subunit of the gastric H(+)/K(+) ATPase pump which transports H(+) ions in exchange for K(+) ions across the apical membrane of parietal cells. Plays a structural and regulatory role in the assembly and membrane targeting of a functionally active pump. Within a transport cycle, the transfer of a H(+) ion across the membrane is coupled to ATP hydrolysis and is associated with a transient phosphorylation of the alpha subunit that shifts the pump conformation from inward-facing (E1) to outward-facing state (E2). Interacts with the phosphorylation domain of the alpha subunit and functions as a ratchet, stabilizing the lumenal-open E2 conformation and preventing the reverse reaction of the transport cycle.</text>
</comment>
<dbReference type="GO" id="GO:0016324">
    <property type="term" value="C:apical plasma membrane"/>
    <property type="evidence" value="ECO:0007669"/>
    <property type="project" value="UniProtKB-SubCell"/>
</dbReference>
<comment type="subcellular location">
    <subcellularLocation>
        <location evidence="1">Apical cell membrane</location>
        <topology evidence="1">Single-pass type II membrane protein</topology>
    </subcellularLocation>
    <subcellularLocation>
        <location evidence="18">Membrane</location>
    </subcellularLocation>
</comment>
<feature type="transmembrane region" description="Helical" evidence="18">
    <location>
        <begin position="42"/>
        <end position="63"/>
    </location>
</feature>
<evidence type="ECO:0000256" key="15">
    <source>
        <dbReference type="ARBA" id="ARBA00023180"/>
    </source>
</evidence>
<keyword evidence="8" id="KW-0130">Cell adhesion</keyword>
<dbReference type="Gene3D" id="2.60.40.1660">
    <property type="entry name" value="Na, k-atpase alpha subunit"/>
    <property type="match status" value="1"/>
</dbReference>
<comment type="caution">
    <text evidence="19">The sequence shown here is derived from an EMBL/GenBank/DDBJ whole genome shotgun (WGS) entry which is preliminary data.</text>
</comment>
<dbReference type="Gene3D" id="1.20.5.170">
    <property type="match status" value="1"/>
</dbReference>
<evidence type="ECO:0000256" key="2">
    <source>
        <dbReference type="ARBA" id="ARBA00005876"/>
    </source>
</evidence>
<keyword evidence="12 18" id="KW-0406">Ion transport</keyword>
<keyword evidence="10" id="KW-0735">Signal-anchor</keyword>
<evidence type="ECO:0000256" key="3">
    <source>
        <dbReference type="ARBA" id="ARBA00022448"/>
    </source>
</evidence>
<evidence type="ECO:0000256" key="11">
    <source>
        <dbReference type="ARBA" id="ARBA00022989"/>
    </source>
</evidence>
<evidence type="ECO:0000256" key="9">
    <source>
        <dbReference type="ARBA" id="ARBA00022958"/>
    </source>
</evidence>
<keyword evidence="13 18" id="KW-0472">Membrane</keyword>
<keyword evidence="20" id="KW-1185">Reference proteome</keyword>
<keyword evidence="4" id="KW-1003">Cell membrane</keyword>
<evidence type="ECO:0000256" key="1">
    <source>
        <dbReference type="ARBA" id="ARBA00004655"/>
    </source>
</evidence>
<protein>
    <recommendedName>
        <fullName evidence="18">Sodium/potassium-transporting ATPase subunit beta</fullName>
    </recommendedName>
</protein>
<evidence type="ECO:0000256" key="8">
    <source>
        <dbReference type="ARBA" id="ARBA00022889"/>
    </source>
</evidence>
<keyword evidence="15" id="KW-0325">Glycoprotein</keyword>
<evidence type="ECO:0000256" key="10">
    <source>
        <dbReference type="ARBA" id="ARBA00022968"/>
    </source>
</evidence>
<keyword evidence="3 18" id="KW-0813">Transport</keyword>
<dbReference type="GO" id="GO:0001671">
    <property type="term" value="F:ATPase activator activity"/>
    <property type="evidence" value="ECO:0007669"/>
    <property type="project" value="TreeGrafter"/>
</dbReference>
<reference evidence="19 20" key="1">
    <citation type="journal article" date="2020" name="Nature">
        <title>Six reference-quality genomes reveal evolution of bat adaptations.</title>
        <authorList>
            <person name="Jebb D."/>
            <person name="Huang Z."/>
            <person name="Pippel M."/>
            <person name="Hughes G.M."/>
            <person name="Lavrichenko K."/>
            <person name="Devanna P."/>
            <person name="Winkler S."/>
            <person name="Jermiin L.S."/>
            <person name="Skirmuntt E.C."/>
            <person name="Katzourakis A."/>
            <person name="Burkitt-Gray L."/>
            <person name="Ray D.A."/>
            <person name="Sullivan K.A.M."/>
            <person name="Roscito J.G."/>
            <person name="Kirilenko B.M."/>
            <person name="Davalos L.M."/>
            <person name="Corthals A.P."/>
            <person name="Power M.L."/>
            <person name="Jones G."/>
            <person name="Ransome R.D."/>
            <person name="Dechmann D.K.N."/>
            <person name="Locatelli A.G."/>
            <person name="Puechmaille S.J."/>
            <person name="Fedrigo O."/>
            <person name="Jarvis E.D."/>
            <person name="Hiller M."/>
            <person name="Vernes S.C."/>
            <person name="Myers E.W."/>
            <person name="Teeling E.C."/>
        </authorList>
    </citation>
    <scope>NUCLEOTIDE SEQUENCE [LARGE SCALE GENOMIC DNA]</scope>
    <source>
        <strain evidence="19">MRouAeg1</strain>
        <tissue evidence="19">Muscle</tissue>
    </source>
</reference>
<evidence type="ECO:0000313" key="20">
    <source>
        <dbReference type="Proteomes" id="UP000593571"/>
    </source>
</evidence>
<dbReference type="NCBIfam" id="TIGR01107">
    <property type="entry name" value="Na_K_ATPase_bet"/>
    <property type="match status" value="1"/>
</dbReference>
<keyword evidence="11 18" id="KW-1133">Transmembrane helix</keyword>
<evidence type="ECO:0000256" key="14">
    <source>
        <dbReference type="ARBA" id="ARBA00023157"/>
    </source>
</evidence>
<keyword evidence="5" id="KW-0633">Potassium transport</keyword>
<dbReference type="GO" id="GO:0005890">
    <property type="term" value="C:sodium:potassium-exchanging ATPase complex"/>
    <property type="evidence" value="ECO:0007669"/>
    <property type="project" value="InterPro"/>
</dbReference>
<evidence type="ECO:0000256" key="6">
    <source>
        <dbReference type="ARBA" id="ARBA00022692"/>
    </source>
</evidence>
<comment type="function">
    <text evidence="18">This is the non-catalytic component of the active enzyme, which catalyzes the hydrolysis of ATP coupled with the exchange of Na(+) and K(+) ions across the plasma membrane.</text>
</comment>
<sequence>MAALQEKKSCSQRMEEFQRYCWNPDTGQLLGRTLSRWVWISLYYVAFYVVMTGIFALCIYSLMCTLDPYTPDYQDQLKSPGVTLRPDVYGEKGLDISYNVSDNRTWTDLVHTLHNFLAGYSPAAQEDNINCTSEEVFTQESFMAPNHTKFSCKFTADMLQNCSGLVDPNFGFEEGKPCFIIKMNRVSIKGLEIRDPVRGLLWRLLWGGGSGCVAHPATTHTLLASRGGGPDLHQLPLPHSALSYTTRCVGLSLLLSNTN</sequence>
<evidence type="ECO:0000256" key="13">
    <source>
        <dbReference type="ARBA" id="ARBA00023136"/>
    </source>
</evidence>
<evidence type="ECO:0000256" key="4">
    <source>
        <dbReference type="ARBA" id="ARBA00022475"/>
    </source>
</evidence>
<proteinExistence type="inferred from homology"/>
<dbReference type="Proteomes" id="UP000593571">
    <property type="component" value="Unassembled WGS sequence"/>
</dbReference>
<dbReference type="PROSITE" id="PS00390">
    <property type="entry name" value="ATPASE_NA_K_BETA_1"/>
    <property type="match status" value="1"/>
</dbReference>
<dbReference type="AlphaFoldDB" id="A0A7J8DVE9"/>
<evidence type="ECO:0000256" key="7">
    <source>
        <dbReference type="ARBA" id="ARBA00022781"/>
    </source>
</evidence>
<keyword evidence="6 18" id="KW-0812">Transmembrane</keyword>
<evidence type="ECO:0000256" key="5">
    <source>
        <dbReference type="ARBA" id="ARBA00022538"/>
    </source>
</evidence>
<gene>
    <name evidence="19" type="ORF">HJG63_001196</name>
</gene>
<keyword evidence="7" id="KW-0375">Hydrogen ion transport</keyword>
<keyword evidence="9" id="KW-0630">Potassium</keyword>
<dbReference type="GO" id="GO:1902600">
    <property type="term" value="P:proton transmembrane transport"/>
    <property type="evidence" value="ECO:0007669"/>
    <property type="project" value="UniProtKB-KW"/>
</dbReference>
<evidence type="ECO:0000313" key="19">
    <source>
        <dbReference type="EMBL" id="KAF6427184.1"/>
    </source>
</evidence>
<dbReference type="EMBL" id="JACASE010000011">
    <property type="protein sequence ID" value="KAF6427184.1"/>
    <property type="molecule type" value="Genomic_DNA"/>
</dbReference>
<evidence type="ECO:0000256" key="18">
    <source>
        <dbReference type="RuleBase" id="RU362099"/>
    </source>
</evidence>
<keyword evidence="14" id="KW-1015">Disulfide bond</keyword>
<evidence type="ECO:0000256" key="12">
    <source>
        <dbReference type="ARBA" id="ARBA00023065"/>
    </source>
</evidence>